<dbReference type="EMBL" id="BTGU01000094">
    <property type="protein sequence ID" value="GMN60039.1"/>
    <property type="molecule type" value="Genomic_DNA"/>
</dbReference>
<reference evidence="1" key="1">
    <citation type="submission" date="2023-07" db="EMBL/GenBank/DDBJ databases">
        <title>draft genome sequence of fig (Ficus carica).</title>
        <authorList>
            <person name="Takahashi T."/>
            <person name="Nishimura K."/>
        </authorList>
    </citation>
    <scope>NUCLEOTIDE SEQUENCE</scope>
</reference>
<dbReference type="AlphaFoldDB" id="A0AA88DR98"/>
<dbReference type="Proteomes" id="UP001187192">
    <property type="component" value="Unassembled WGS sequence"/>
</dbReference>
<organism evidence="1 2">
    <name type="scientific">Ficus carica</name>
    <name type="common">Common fig</name>
    <dbReference type="NCBI Taxonomy" id="3494"/>
    <lineage>
        <taxon>Eukaryota</taxon>
        <taxon>Viridiplantae</taxon>
        <taxon>Streptophyta</taxon>
        <taxon>Embryophyta</taxon>
        <taxon>Tracheophyta</taxon>
        <taxon>Spermatophyta</taxon>
        <taxon>Magnoliopsida</taxon>
        <taxon>eudicotyledons</taxon>
        <taxon>Gunneridae</taxon>
        <taxon>Pentapetalae</taxon>
        <taxon>rosids</taxon>
        <taxon>fabids</taxon>
        <taxon>Rosales</taxon>
        <taxon>Moraceae</taxon>
        <taxon>Ficeae</taxon>
        <taxon>Ficus</taxon>
    </lineage>
</organism>
<gene>
    <name evidence="1" type="ORF">TIFTF001_029134</name>
</gene>
<evidence type="ECO:0000313" key="1">
    <source>
        <dbReference type="EMBL" id="GMN60039.1"/>
    </source>
</evidence>
<name>A0AA88DR98_FICCA</name>
<protein>
    <submittedName>
        <fullName evidence="1">Uncharacterized protein</fullName>
    </submittedName>
</protein>
<accession>A0AA88DR98</accession>
<sequence>MKFPYSLEKRKRLMTTVAGVVRLLLALGARPRRPHHHNLPITTVSQTHSLATVDNDRVSNGVSTTTFVSQVRPHSLRCRWFLSSPGFQSTARDLDPHPCPETVRLYTQDALSRAGRVQITAPVEPIKGGLHKLEITHKNHTAQVFFHLFLCSGDFSCSSRFLSFGNRGKALVSSSPEAVFDRARLPLFVVVS</sequence>
<evidence type="ECO:0000313" key="2">
    <source>
        <dbReference type="Proteomes" id="UP001187192"/>
    </source>
</evidence>
<proteinExistence type="predicted"/>
<comment type="caution">
    <text evidence="1">The sequence shown here is derived from an EMBL/GenBank/DDBJ whole genome shotgun (WGS) entry which is preliminary data.</text>
</comment>
<keyword evidence="2" id="KW-1185">Reference proteome</keyword>